<dbReference type="Gene3D" id="1.10.8.430">
    <property type="entry name" value="Helical domain of apoptotic protease-activating factors"/>
    <property type="match status" value="1"/>
</dbReference>
<feature type="domain" description="Disease resistance protein RPS4B/Roq1-like leucine-rich repeats" evidence="10">
    <location>
        <begin position="384"/>
        <end position="595"/>
    </location>
</feature>
<dbReference type="OMA" id="EVDICAY"/>
<evidence type="ECO:0000259" key="9">
    <source>
        <dbReference type="Pfam" id="PF23282"/>
    </source>
</evidence>
<keyword evidence="12" id="KW-1185">Reference proteome</keyword>
<dbReference type="InterPro" id="IPR058192">
    <property type="entry name" value="WHD_ROQ1-like"/>
</dbReference>
<dbReference type="eggNOG" id="ENOG502QVBR">
    <property type="taxonomic scope" value="Eukaryota"/>
</dbReference>
<evidence type="ECO:0000256" key="2">
    <source>
        <dbReference type="ARBA" id="ARBA00022614"/>
    </source>
</evidence>
<dbReference type="Gramene" id="PGSC0003DMT400034074">
    <property type="protein sequence ID" value="PGSC0003DMT400034074"/>
    <property type="gene ID" value="PGSC0003DMG400013094"/>
</dbReference>
<evidence type="ECO:0000256" key="3">
    <source>
        <dbReference type="ARBA" id="ARBA00022737"/>
    </source>
</evidence>
<dbReference type="Pfam" id="PF00931">
    <property type="entry name" value="NB-ARC"/>
    <property type="match status" value="1"/>
</dbReference>
<dbReference type="InterPro" id="IPR001611">
    <property type="entry name" value="Leu-rich_rpt"/>
</dbReference>
<feature type="domain" description="NB-ARC" evidence="8">
    <location>
        <begin position="23"/>
        <end position="110"/>
    </location>
</feature>
<dbReference type="InterPro" id="IPR036390">
    <property type="entry name" value="WH_DNA-bd_sf"/>
</dbReference>
<keyword evidence="5" id="KW-0175">Coiled coil</keyword>
<evidence type="ECO:0000313" key="11">
    <source>
        <dbReference type="EnsemblPlants" id="PGSC0003DMT400034074"/>
    </source>
</evidence>
<dbReference type="AlphaFoldDB" id="M1B039"/>
<dbReference type="EnsemblPlants" id="PGSC0003DMT400034074">
    <property type="protein sequence ID" value="PGSC0003DMT400034074"/>
    <property type="gene ID" value="PGSC0003DMG400013094"/>
</dbReference>
<evidence type="ECO:0000256" key="4">
    <source>
        <dbReference type="ARBA" id="ARBA00022821"/>
    </source>
</evidence>
<dbReference type="InterPro" id="IPR002182">
    <property type="entry name" value="NB-ARC"/>
</dbReference>
<dbReference type="InParanoid" id="M1B039"/>
<evidence type="ECO:0000256" key="7">
    <source>
        <dbReference type="SAM" id="MobiDB-lite"/>
    </source>
</evidence>
<keyword evidence="4" id="KW-0611">Plant defense</keyword>
<dbReference type="InterPro" id="IPR042197">
    <property type="entry name" value="Apaf_helical"/>
</dbReference>
<comment type="subcellular location">
    <subcellularLocation>
        <location evidence="1">Membrane</location>
        <topology evidence="1">Peripheral membrane protein</topology>
    </subcellularLocation>
</comment>
<dbReference type="Pfam" id="PF23282">
    <property type="entry name" value="WHD_ROQ1"/>
    <property type="match status" value="1"/>
</dbReference>
<dbReference type="SUPFAM" id="SSF46785">
    <property type="entry name" value="Winged helix' DNA-binding domain"/>
    <property type="match status" value="1"/>
</dbReference>
<dbReference type="SUPFAM" id="SSF52058">
    <property type="entry name" value="L domain-like"/>
    <property type="match status" value="1"/>
</dbReference>
<dbReference type="Pfam" id="PF23286">
    <property type="entry name" value="LRR_13"/>
    <property type="match status" value="1"/>
</dbReference>
<evidence type="ECO:0000256" key="5">
    <source>
        <dbReference type="ARBA" id="ARBA00023054"/>
    </source>
</evidence>
<dbReference type="Gene3D" id="3.80.10.10">
    <property type="entry name" value="Ribonuclease Inhibitor"/>
    <property type="match status" value="2"/>
</dbReference>
<reference evidence="12" key="1">
    <citation type="journal article" date="2011" name="Nature">
        <title>Genome sequence and analysis of the tuber crop potato.</title>
        <authorList>
            <consortium name="The Potato Genome Sequencing Consortium"/>
        </authorList>
    </citation>
    <scope>NUCLEOTIDE SEQUENCE [LARGE SCALE GENOMIC DNA]</scope>
    <source>
        <strain evidence="12">cv. DM1-3 516 R44</strain>
    </source>
</reference>
<keyword evidence="6" id="KW-0472">Membrane</keyword>
<dbReference type="Proteomes" id="UP000011115">
    <property type="component" value="Unassembled WGS sequence"/>
</dbReference>
<feature type="region of interest" description="Disordered" evidence="7">
    <location>
        <begin position="322"/>
        <end position="343"/>
    </location>
</feature>
<sequence length="869" mass="98951">MMLVFGAFVKQFLSDFLDGRKIDIQSVVDGINQIKSAVYGKRVLVVLDDIDEVDQLAAIVGMRDCFYSGSKIIVTTRQIELLRACEIELIDDVQKLNKDESVELFSWHAFGQGHPVEHYTKFLRRIIEYCIGCPLALQVLGSSLSGKSLDVWESTLKKLEVIPNSQVSKKLQISFAFIQDDHDKSLFLDIACFFLGKNVDHVGTILDACGYYSMVGIQNLQDIFLLKIDEYGRLMMHPLVRDMGREIIRQESPKHPERRSRLWHYKDSFKVLKEKNGSDIIQGLNLRSCAEKDKPPRSFHHPTTQEYLQECANIMRKIRLSRQNDPPRQPPPHKVLLYGSNNKNSESKKVDNINTDAFSGFQCVEDSDLSHSEGLSCTPDFSKLPNLERIILKYCTRLIEIDKSIGELKRLLILNLRSCQSLRRLPRCISNLHSLEKMILYGCSKLVWSSLELNKMQSLLELDAGGTANDQVSTSVSKKHLLMCSSVSSPRKSPGILLTTVSHTLVTLSLIGCGLSSDLIPEEIGDFSMLRNLFLSENPIHSLPESIKRLTNLRKLELENCEQLQYLPEIPASVKILSTWQCRSLQRIHNLPNLLTTLNFLGLSCNKLIEVQEMFQLKCISSFDAELISVLRLPNLSDMKVDLYNSLILTRWKGPIQGLSEFGIFSTSFHGSELPDWLSYNSTGSSSISFDVPNHDIQGLNLYAIYDNARTSYCTRRNKFWNEFHVRVANKTKGLRWTYSPTFKGLPDNGEDITWLCHWEIGDHLDTGDSMSISVTLFSGARLKEFGVHIVYKQNDNNLRCNTSSPPAHHLINEVDICAYQVQGSYFLCHHDFDVQQNCSIYGWNSTGWYEFLFGDNSEDFPDEMSPYD</sequence>
<keyword evidence="3" id="KW-0677">Repeat</keyword>
<dbReference type="PaxDb" id="4113-PGSC0003DMT400034074"/>
<evidence type="ECO:0000313" key="12">
    <source>
        <dbReference type="Proteomes" id="UP000011115"/>
    </source>
</evidence>
<dbReference type="HOGENOM" id="CLU_001561_1_1_1"/>
<dbReference type="PANTHER" id="PTHR11017">
    <property type="entry name" value="LEUCINE-RICH REPEAT-CONTAINING PROTEIN"/>
    <property type="match status" value="1"/>
</dbReference>
<evidence type="ECO:0000256" key="6">
    <source>
        <dbReference type="ARBA" id="ARBA00023136"/>
    </source>
</evidence>
<dbReference type="InterPro" id="IPR032675">
    <property type="entry name" value="LRR_dom_sf"/>
</dbReference>
<dbReference type="GO" id="GO:0016020">
    <property type="term" value="C:membrane"/>
    <property type="evidence" value="ECO:0007669"/>
    <property type="project" value="UniProtKB-SubCell"/>
</dbReference>
<dbReference type="SUPFAM" id="SSF52540">
    <property type="entry name" value="P-loop containing nucleoside triphosphate hydrolases"/>
    <property type="match status" value="1"/>
</dbReference>
<protein>
    <submittedName>
        <fullName evidence="11">Leucine-rich repeat-containing protein</fullName>
    </submittedName>
</protein>
<proteinExistence type="predicted"/>
<dbReference type="PROSITE" id="PS51450">
    <property type="entry name" value="LRR"/>
    <property type="match status" value="1"/>
</dbReference>
<dbReference type="PRINTS" id="PR00364">
    <property type="entry name" value="DISEASERSIST"/>
</dbReference>
<dbReference type="GO" id="GO:0006952">
    <property type="term" value="P:defense response"/>
    <property type="evidence" value="ECO:0007669"/>
    <property type="project" value="InterPro"/>
</dbReference>
<evidence type="ECO:0000256" key="1">
    <source>
        <dbReference type="ARBA" id="ARBA00004170"/>
    </source>
</evidence>
<name>M1B039_SOLTU</name>
<dbReference type="PANTHER" id="PTHR11017:SF368">
    <property type="entry name" value="TIR DOMAIN-CONTAINING PROTEIN"/>
    <property type="match status" value="1"/>
</dbReference>
<keyword evidence="2" id="KW-0433">Leucine-rich repeat</keyword>
<dbReference type="InterPro" id="IPR044974">
    <property type="entry name" value="Disease_R_plants"/>
</dbReference>
<evidence type="ECO:0000259" key="8">
    <source>
        <dbReference type="Pfam" id="PF00931"/>
    </source>
</evidence>
<organism evidence="11 12">
    <name type="scientific">Solanum tuberosum</name>
    <name type="common">Potato</name>
    <dbReference type="NCBI Taxonomy" id="4113"/>
    <lineage>
        <taxon>Eukaryota</taxon>
        <taxon>Viridiplantae</taxon>
        <taxon>Streptophyta</taxon>
        <taxon>Embryophyta</taxon>
        <taxon>Tracheophyta</taxon>
        <taxon>Spermatophyta</taxon>
        <taxon>Magnoliopsida</taxon>
        <taxon>eudicotyledons</taxon>
        <taxon>Gunneridae</taxon>
        <taxon>Pentapetalae</taxon>
        <taxon>asterids</taxon>
        <taxon>lamiids</taxon>
        <taxon>Solanales</taxon>
        <taxon>Solanaceae</taxon>
        <taxon>Solanoideae</taxon>
        <taxon>Solaneae</taxon>
        <taxon>Solanum</taxon>
    </lineage>
</organism>
<feature type="domain" description="Disease resistance protein Roq1-like winged-helix" evidence="9">
    <location>
        <begin position="181"/>
        <end position="252"/>
    </location>
</feature>
<accession>M1B039</accession>
<reference evidence="11" key="2">
    <citation type="submission" date="2015-06" db="UniProtKB">
        <authorList>
            <consortium name="EnsemblPlants"/>
        </authorList>
    </citation>
    <scope>IDENTIFICATION</scope>
    <source>
        <strain evidence="11">DM1-3 516 R44</strain>
    </source>
</reference>
<evidence type="ECO:0000259" key="10">
    <source>
        <dbReference type="Pfam" id="PF23286"/>
    </source>
</evidence>
<dbReference type="Gene3D" id="3.40.50.300">
    <property type="entry name" value="P-loop containing nucleotide triphosphate hydrolases"/>
    <property type="match status" value="1"/>
</dbReference>
<dbReference type="GO" id="GO:0043531">
    <property type="term" value="F:ADP binding"/>
    <property type="evidence" value="ECO:0007669"/>
    <property type="project" value="InterPro"/>
</dbReference>
<dbReference type="GO" id="GO:0005524">
    <property type="term" value="F:ATP binding"/>
    <property type="evidence" value="ECO:0007669"/>
    <property type="project" value="UniProtKB-KW"/>
</dbReference>
<dbReference type="InterPro" id="IPR027417">
    <property type="entry name" value="P-loop_NTPase"/>
</dbReference>
<dbReference type="InterPro" id="IPR058546">
    <property type="entry name" value="RPS4B/Roq1-like_LRR"/>
</dbReference>